<dbReference type="EMBL" id="JAOVQO010000028">
    <property type="protein sequence ID" value="MCU9850374.1"/>
    <property type="molecule type" value="Genomic_DNA"/>
</dbReference>
<name>A0ABT2XAD3_9RHOB</name>
<evidence type="ECO:0000313" key="1">
    <source>
        <dbReference type="EMBL" id="MCU9850374.1"/>
    </source>
</evidence>
<dbReference type="RefSeq" id="WP_263340400.1">
    <property type="nucleotide sequence ID" value="NZ_JAOVQO010000028.1"/>
</dbReference>
<comment type="caution">
    <text evidence="1">The sequence shown here is derived from an EMBL/GenBank/DDBJ whole genome shotgun (WGS) entry which is preliminary data.</text>
</comment>
<accession>A0ABT2XAD3</accession>
<keyword evidence="2" id="KW-1185">Reference proteome</keyword>
<reference evidence="1 2" key="1">
    <citation type="submission" date="2022-10" db="EMBL/GenBank/DDBJ databases">
        <title>Defluviimonas sp. nov., isolated from ocean surface sediments.</title>
        <authorList>
            <person name="He W."/>
            <person name="Wang L."/>
            <person name="Zhang D.-F."/>
        </authorList>
    </citation>
    <scope>NUCLEOTIDE SEQUENCE [LARGE SCALE GENOMIC DNA]</scope>
    <source>
        <strain evidence="1 2">WL0024</strain>
    </source>
</reference>
<organism evidence="1 2">
    <name type="scientific">Albidovulum salinarum</name>
    <dbReference type="NCBI Taxonomy" id="2984153"/>
    <lineage>
        <taxon>Bacteria</taxon>
        <taxon>Pseudomonadati</taxon>
        <taxon>Pseudomonadota</taxon>
        <taxon>Alphaproteobacteria</taxon>
        <taxon>Rhodobacterales</taxon>
        <taxon>Paracoccaceae</taxon>
        <taxon>Albidovulum</taxon>
    </lineage>
</organism>
<proteinExistence type="predicted"/>
<sequence>MSRWTEDEMLELAARGVGKVDRDGLRGATLVSMEEIAAMAGALAALGLPAIHPGAYTPPNKIRYTEGERA</sequence>
<dbReference type="Proteomes" id="UP001209535">
    <property type="component" value="Unassembled WGS sequence"/>
</dbReference>
<gene>
    <name evidence="1" type="ORF">OEZ60_20525</name>
</gene>
<evidence type="ECO:0000313" key="2">
    <source>
        <dbReference type="Proteomes" id="UP001209535"/>
    </source>
</evidence>
<protein>
    <submittedName>
        <fullName evidence="1">Uncharacterized protein</fullName>
    </submittedName>
</protein>